<dbReference type="STRING" id="1774968.AUC68_12780"/>
<dbReference type="SUPFAM" id="SSF53448">
    <property type="entry name" value="Nucleotide-diphospho-sugar transferases"/>
    <property type="match status" value="1"/>
</dbReference>
<dbReference type="InterPro" id="IPR029044">
    <property type="entry name" value="Nucleotide-diphossugar_trans"/>
</dbReference>
<evidence type="ECO:0000256" key="2">
    <source>
        <dbReference type="ARBA" id="ARBA00022676"/>
    </source>
</evidence>
<proteinExistence type="inferred from homology"/>
<keyword evidence="6" id="KW-1185">Reference proteome</keyword>
<dbReference type="RefSeq" id="WP_069436065.1">
    <property type="nucleotide sequence ID" value="NZ_LPWG01000002.1"/>
</dbReference>
<evidence type="ECO:0000259" key="4">
    <source>
        <dbReference type="Pfam" id="PF00535"/>
    </source>
</evidence>
<keyword evidence="3" id="KW-0808">Transferase</keyword>
<dbReference type="AlphaFoldDB" id="A0A1E3W663"/>
<dbReference type="GO" id="GO:0016757">
    <property type="term" value="F:glycosyltransferase activity"/>
    <property type="evidence" value="ECO:0007669"/>
    <property type="project" value="UniProtKB-KW"/>
</dbReference>
<comment type="similarity">
    <text evidence="1">Belongs to the glycosyltransferase 2 family.</text>
</comment>
<reference evidence="5 6" key="1">
    <citation type="journal article" date="2016" name="Environ. Microbiol.">
        <title>New Methyloceanibacter diversity from North Sea sediments includes methanotroph containing solely the soluble methane monooxygenase.</title>
        <authorList>
            <person name="Vekeman B."/>
            <person name="Kerckhof F.M."/>
            <person name="Cremers G."/>
            <person name="de Vos P."/>
            <person name="Vandamme P."/>
            <person name="Boon N."/>
            <person name="Op den Camp H.J."/>
            <person name="Heylen K."/>
        </authorList>
    </citation>
    <scope>NUCLEOTIDE SEQUENCE [LARGE SCALE GENOMIC DNA]</scope>
    <source>
        <strain evidence="5 6">R-67174</strain>
    </source>
</reference>
<evidence type="ECO:0000256" key="1">
    <source>
        <dbReference type="ARBA" id="ARBA00006739"/>
    </source>
</evidence>
<protein>
    <recommendedName>
        <fullName evidence="4">Glycosyltransferase 2-like domain-containing protein</fullName>
    </recommendedName>
</protein>
<dbReference type="PANTHER" id="PTHR43179">
    <property type="entry name" value="RHAMNOSYLTRANSFERASE WBBL"/>
    <property type="match status" value="1"/>
</dbReference>
<dbReference type="OrthoDB" id="9771846at2"/>
<gene>
    <name evidence="5" type="ORF">AUC68_12780</name>
</gene>
<dbReference type="EMBL" id="LPWG01000002">
    <property type="protein sequence ID" value="ODS01230.1"/>
    <property type="molecule type" value="Genomic_DNA"/>
</dbReference>
<accession>A0A1E3W663</accession>
<dbReference type="Pfam" id="PF00535">
    <property type="entry name" value="Glycos_transf_2"/>
    <property type="match status" value="1"/>
</dbReference>
<name>A0A1E3W663_9HYPH</name>
<dbReference type="Gene3D" id="3.90.550.10">
    <property type="entry name" value="Spore Coat Polysaccharide Biosynthesis Protein SpsA, Chain A"/>
    <property type="match status" value="1"/>
</dbReference>
<comment type="caution">
    <text evidence="5">The sequence shown here is derived from an EMBL/GenBank/DDBJ whole genome shotgun (WGS) entry which is preliminary data.</text>
</comment>
<evidence type="ECO:0000256" key="3">
    <source>
        <dbReference type="ARBA" id="ARBA00022679"/>
    </source>
</evidence>
<feature type="domain" description="Glycosyltransferase 2-like" evidence="4">
    <location>
        <begin position="67"/>
        <end position="240"/>
    </location>
</feature>
<dbReference type="PANTHER" id="PTHR43179:SF12">
    <property type="entry name" value="GALACTOFURANOSYLTRANSFERASE GLFT2"/>
    <property type="match status" value="1"/>
</dbReference>
<dbReference type="Proteomes" id="UP000094501">
    <property type="component" value="Unassembled WGS sequence"/>
</dbReference>
<organism evidence="5 6">
    <name type="scientific">Methyloceanibacter methanicus</name>
    <dbReference type="NCBI Taxonomy" id="1774968"/>
    <lineage>
        <taxon>Bacteria</taxon>
        <taxon>Pseudomonadati</taxon>
        <taxon>Pseudomonadota</taxon>
        <taxon>Alphaproteobacteria</taxon>
        <taxon>Hyphomicrobiales</taxon>
        <taxon>Hyphomicrobiaceae</taxon>
        <taxon>Methyloceanibacter</taxon>
    </lineage>
</organism>
<keyword evidence="2" id="KW-0328">Glycosyltransferase</keyword>
<evidence type="ECO:0000313" key="5">
    <source>
        <dbReference type="EMBL" id="ODS01230.1"/>
    </source>
</evidence>
<sequence length="393" mass="42300">MSIRELVEFLASAWRVGHLKAPLLLLRYLMLTMLNRTSRRRVIRHVPEIHAAEDVAVSATVQGITDIVVPVYGNFEQTRALLEALGNDPELPGRVVVIDDASPDPRVGPMLQAACADRADWQLIENEQNMGFVETCNRGFAASRRDVIVLNTDTEVPAGALWRIARALQAAPDIATATPFSNAAYGVGFPELNYPNPRPFGATTAEIDAAFAGLRLSTEIGLPRGVGFCMGMSRHAIERIGGFSTAFGRGYGEDSGFSLQAARLGLRNVVATNAYVFHVGGQSFGGGWQARSRRATLQILDRYPEYVKSVEDYLATGLARAVCFAAMLRLAESRSGAPVAIGEGAAADADQAVVTIGRTGPCAEATVTFRDESYGFSFGNQDALDRALALYRG</sequence>
<dbReference type="InterPro" id="IPR001173">
    <property type="entry name" value="Glyco_trans_2-like"/>
</dbReference>
<evidence type="ECO:0000313" key="6">
    <source>
        <dbReference type="Proteomes" id="UP000094501"/>
    </source>
</evidence>